<accession>A0ABZ0IQ13</accession>
<protein>
    <recommendedName>
        <fullName evidence="3">Transposase</fullName>
    </recommendedName>
</protein>
<dbReference type="EMBL" id="CP136051">
    <property type="protein sequence ID" value="WOK06656.1"/>
    <property type="molecule type" value="Genomic_DNA"/>
</dbReference>
<evidence type="ECO:0000313" key="1">
    <source>
        <dbReference type="EMBL" id="WOK06656.1"/>
    </source>
</evidence>
<organism evidence="1 2">
    <name type="scientific">Imperialibacter roseus</name>
    <dbReference type="NCBI Taxonomy" id="1324217"/>
    <lineage>
        <taxon>Bacteria</taxon>
        <taxon>Pseudomonadati</taxon>
        <taxon>Bacteroidota</taxon>
        <taxon>Cytophagia</taxon>
        <taxon>Cytophagales</taxon>
        <taxon>Flammeovirgaceae</taxon>
        <taxon>Imperialibacter</taxon>
    </lineage>
</organism>
<dbReference type="RefSeq" id="WP_317489365.1">
    <property type="nucleotide sequence ID" value="NZ_CP136051.1"/>
</dbReference>
<evidence type="ECO:0008006" key="3">
    <source>
        <dbReference type="Google" id="ProtNLM"/>
    </source>
</evidence>
<proteinExistence type="predicted"/>
<dbReference type="Proteomes" id="UP001302349">
    <property type="component" value="Chromosome"/>
</dbReference>
<gene>
    <name evidence="1" type="ORF">RT717_26640</name>
</gene>
<keyword evidence="2" id="KW-1185">Reference proteome</keyword>
<sequence length="51" mass="5833">MKLITMFGYKKITKKQSGYQETEVSISLSGLIRIPRKKRPFWESLISSGGI</sequence>
<reference evidence="1 2" key="1">
    <citation type="journal article" date="2023" name="Microbiol. Resour. Announc.">
        <title>Complete Genome Sequence of Imperialibacter roseus strain P4T.</title>
        <authorList>
            <person name="Tizabi D.R."/>
            <person name="Bachvaroff T."/>
            <person name="Hill R.T."/>
        </authorList>
    </citation>
    <scope>NUCLEOTIDE SEQUENCE [LARGE SCALE GENOMIC DNA]</scope>
    <source>
        <strain evidence="1 2">P4T</strain>
    </source>
</reference>
<evidence type="ECO:0000313" key="2">
    <source>
        <dbReference type="Proteomes" id="UP001302349"/>
    </source>
</evidence>
<name>A0ABZ0IQ13_9BACT</name>